<dbReference type="InterPro" id="IPR009902">
    <property type="entry name" value="DUF1442"/>
</dbReference>
<comment type="caution">
    <text evidence="1">The sequence shown here is derived from an EMBL/GenBank/DDBJ whole genome shotgun (WGS) entry which is preliminary data.</text>
</comment>
<organism evidence="1 2">
    <name type="scientific">Arachis hypogaea</name>
    <name type="common">Peanut</name>
    <dbReference type="NCBI Taxonomy" id="3818"/>
    <lineage>
        <taxon>Eukaryota</taxon>
        <taxon>Viridiplantae</taxon>
        <taxon>Streptophyta</taxon>
        <taxon>Embryophyta</taxon>
        <taxon>Tracheophyta</taxon>
        <taxon>Spermatophyta</taxon>
        <taxon>Magnoliopsida</taxon>
        <taxon>eudicotyledons</taxon>
        <taxon>Gunneridae</taxon>
        <taxon>Pentapetalae</taxon>
        <taxon>rosids</taxon>
        <taxon>fabids</taxon>
        <taxon>Fabales</taxon>
        <taxon>Fabaceae</taxon>
        <taxon>Papilionoideae</taxon>
        <taxon>50 kb inversion clade</taxon>
        <taxon>dalbergioids sensu lato</taxon>
        <taxon>Dalbergieae</taxon>
        <taxon>Pterocarpus clade</taxon>
        <taxon>Arachis</taxon>
    </lineage>
</organism>
<dbReference type="EMBL" id="SDMP01000009">
    <property type="protein sequence ID" value="RYR38561.1"/>
    <property type="molecule type" value="Genomic_DNA"/>
</dbReference>
<protein>
    <recommendedName>
        <fullName evidence="3">S-adenosyl-L-methionine-dependent methyltransferase</fullName>
    </recommendedName>
</protein>
<evidence type="ECO:0000313" key="2">
    <source>
        <dbReference type="Proteomes" id="UP000289738"/>
    </source>
</evidence>
<dbReference type="InterPro" id="IPR029063">
    <property type="entry name" value="SAM-dependent_MTases_sf"/>
</dbReference>
<dbReference type="PANTHER" id="PTHR33593:SF3">
    <property type="entry name" value="DUF1442 FAMILY PROTEIN"/>
    <property type="match status" value="1"/>
</dbReference>
<keyword evidence="2" id="KW-1185">Reference proteome</keyword>
<dbReference type="Pfam" id="PF07279">
    <property type="entry name" value="DUF1442"/>
    <property type="match status" value="1"/>
</dbReference>
<sequence>MACWSAENATKAYLSTLKMGQKAKEPDVAEFISALAAGNNAQTMVVACAGAAGSTALALVAAANQTGGQVICIVNSHQNLKASKTALGTAAQRVEFMVGEAQELMVNHTFDSADFLLIDCNLDSHEEILKKVHGNNNNGTVVVVGYNAFSCNGSSWFGSRTTQLLPIGEGLLVTKFGIGSNVINSPKYGGGNRVMSRANSNKSRWVVKVDKCTGEEHVFRVRFPPQGKNDGSDGCRVVSNGLSERGISGPGRSFTRIGVVPIVSGSTGGVTCRDTPMLK</sequence>
<proteinExistence type="predicted"/>
<dbReference type="PANTHER" id="PTHR33593">
    <property type="entry name" value="DUF1442 FAMILY PROTEIN"/>
    <property type="match status" value="1"/>
</dbReference>
<accession>A0A445BIY0</accession>
<gene>
    <name evidence="1" type="ORF">Ahy_A09g043611</name>
</gene>
<evidence type="ECO:0000313" key="1">
    <source>
        <dbReference type="EMBL" id="RYR38561.1"/>
    </source>
</evidence>
<dbReference type="Gene3D" id="3.40.50.150">
    <property type="entry name" value="Vaccinia Virus protein VP39"/>
    <property type="match status" value="1"/>
</dbReference>
<reference evidence="1 2" key="1">
    <citation type="submission" date="2019-01" db="EMBL/GenBank/DDBJ databases">
        <title>Sequencing of cultivated peanut Arachis hypogaea provides insights into genome evolution and oil improvement.</title>
        <authorList>
            <person name="Chen X."/>
        </authorList>
    </citation>
    <scope>NUCLEOTIDE SEQUENCE [LARGE SCALE GENOMIC DNA]</scope>
    <source>
        <strain evidence="2">cv. Fuhuasheng</strain>
        <tissue evidence="1">Leaves</tissue>
    </source>
</reference>
<dbReference type="Proteomes" id="UP000289738">
    <property type="component" value="Chromosome A09"/>
</dbReference>
<dbReference type="STRING" id="3818.A0A445BIY0"/>
<dbReference type="AlphaFoldDB" id="A0A445BIY0"/>
<name>A0A445BIY0_ARAHY</name>
<evidence type="ECO:0008006" key="3">
    <source>
        <dbReference type="Google" id="ProtNLM"/>
    </source>
</evidence>